<comment type="caution">
    <text evidence="1">The sequence shown here is derived from an EMBL/GenBank/DDBJ whole genome shotgun (WGS) entry which is preliminary data.</text>
</comment>
<dbReference type="Proteomes" id="UP000644610">
    <property type="component" value="Unassembled WGS sequence"/>
</dbReference>
<reference evidence="1" key="1">
    <citation type="submission" date="2021-01" db="EMBL/GenBank/DDBJ databases">
        <title>Whole genome shotgun sequence of Planotetraspora silvatica NBRC 100141.</title>
        <authorList>
            <person name="Komaki H."/>
            <person name="Tamura T."/>
        </authorList>
    </citation>
    <scope>NUCLEOTIDE SEQUENCE</scope>
    <source>
        <strain evidence="1">NBRC 100141</strain>
    </source>
</reference>
<dbReference type="EMBL" id="BOOQ01000060">
    <property type="protein sequence ID" value="GII51062.1"/>
    <property type="molecule type" value="Genomic_DNA"/>
</dbReference>
<evidence type="ECO:0000313" key="1">
    <source>
        <dbReference type="EMBL" id="GII51062.1"/>
    </source>
</evidence>
<organism evidence="1 2">
    <name type="scientific">Planotetraspora silvatica</name>
    <dbReference type="NCBI Taxonomy" id="234614"/>
    <lineage>
        <taxon>Bacteria</taxon>
        <taxon>Bacillati</taxon>
        <taxon>Actinomycetota</taxon>
        <taxon>Actinomycetes</taxon>
        <taxon>Streptosporangiales</taxon>
        <taxon>Streptosporangiaceae</taxon>
        <taxon>Planotetraspora</taxon>
    </lineage>
</organism>
<gene>
    <name evidence="1" type="ORF">Psi02_74860</name>
</gene>
<evidence type="ECO:0000313" key="2">
    <source>
        <dbReference type="Proteomes" id="UP000644610"/>
    </source>
</evidence>
<keyword evidence="2" id="KW-1185">Reference proteome</keyword>
<protein>
    <submittedName>
        <fullName evidence="1">Uncharacterized protein</fullName>
    </submittedName>
</protein>
<accession>A0A8J3UTJ4</accession>
<proteinExistence type="predicted"/>
<sequence length="65" mass="7155">MDGRGGGARFACRRSGTGTGVPLILVQHSMGNLDTYDPAVTDDVVPLYTAEYERQDTRSRPRRTI</sequence>
<name>A0A8J3UTJ4_9ACTN</name>
<dbReference type="AlphaFoldDB" id="A0A8J3UTJ4"/>